<comment type="caution">
    <text evidence="20">The sequence shown here is derived from an EMBL/GenBank/DDBJ whole genome shotgun (WGS) entry which is preliminary data.</text>
</comment>
<keyword evidence="4" id="KW-0677">Repeat</keyword>
<dbReference type="InterPro" id="IPR004333">
    <property type="entry name" value="SBP_dom"/>
</dbReference>
<keyword evidence="3" id="KW-0597">Phosphoprotein</keyword>
<dbReference type="FunFam" id="2.60.40.10:FF:000314">
    <property type="entry name" value="Calmodulin-binding transcription activator 2"/>
    <property type="match status" value="1"/>
</dbReference>
<dbReference type="PROSITE" id="PS50096">
    <property type="entry name" value="IQ"/>
    <property type="match status" value="2"/>
</dbReference>
<dbReference type="SUPFAM" id="SSF103612">
    <property type="entry name" value="SBT domain"/>
    <property type="match status" value="1"/>
</dbReference>
<dbReference type="Pfam" id="PF12796">
    <property type="entry name" value="Ank_2"/>
    <property type="match status" value="1"/>
</dbReference>
<keyword evidence="9 15" id="KW-0040">ANK repeat</keyword>
<dbReference type="Pfam" id="PF00612">
    <property type="entry name" value="IQ"/>
    <property type="match status" value="2"/>
</dbReference>
<evidence type="ECO:0000259" key="19">
    <source>
        <dbReference type="PROSITE" id="PS51437"/>
    </source>
</evidence>
<dbReference type="Gene3D" id="1.25.40.20">
    <property type="entry name" value="Ankyrin repeat-containing domain"/>
    <property type="match status" value="2"/>
</dbReference>
<feature type="region of interest" description="Disordered" evidence="17">
    <location>
        <begin position="1142"/>
        <end position="1173"/>
    </location>
</feature>
<evidence type="ECO:0000256" key="5">
    <source>
        <dbReference type="ARBA" id="ARBA00022837"/>
    </source>
</evidence>
<dbReference type="GO" id="GO:0008270">
    <property type="term" value="F:zinc ion binding"/>
    <property type="evidence" value="ECO:0007669"/>
    <property type="project" value="UniProtKB-KW"/>
</dbReference>
<dbReference type="Proteomes" id="UP000583929">
    <property type="component" value="Unassembled WGS sequence"/>
</dbReference>
<dbReference type="InterPro" id="IPR000048">
    <property type="entry name" value="IQ_motif_EF-hand-BS"/>
</dbReference>
<dbReference type="SUPFAM" id="SSF48403">
    <property type="entry name" value="Ankyrin repeat"/>
    <property type="match status" value="1"/>
</dbReference>
<dbReference type="InterPro" id="IPR027417">
    <property type="entry name" value="P-loop_NTPase"/>
</dbReference>
<feature type="repeat" description="ANK" evidence="15">
    <location>
        <begin position="1630"/>
        <end position="1662"/>
    </location>
</feature>
<dbReference type="Pfam" id="PF01833">
    <property type="entry name" value="TIG"/>
    <property type="match status" value="1"/>
</dbReference>
<dbReference type="SMART" id="SM01076">
    <property type="entry name" value="CG-1"/>
    <property type="match status" value="1"/>
</dbReference>
<evidence type="ECO:0000313" key="21">
    <source>
        <dbReference type="Proteomes" id="UP000583929"/>
    </source>
</evidence>
<evidence type="ECO:0000256" key="15">
    <source>
        <dbReference type="PROSITE-ProRule" id="PRU00023"/>
    </source>
</evidence>
<feature type="domain" description="SBP-type" evidence="18">
    <location>
        <begin position="83"/>
        <end position="160"/>
    </location>
</feature>
<dbReference type="PROSITE" id="PS50088">
    <property type="entry name" value="ANK_REPEAT"/>
    <property type="match status" value="1"/>
</dbReference>
<feature type="compositionally biased region" description="Basic residues" evidence="17">
    <location>
        <begin position="149"/>
        <end position="162"/>
    </location>
</feature>
<dbReference type="PROSITE" id="PS51437">
    <property type="entry name" value="CG_1"/>
    <property type="match status" value="1"/>
</dbReference>
<dbReference type="InterPro" id="IPR036893">
    <property type="entry name" value="SBP_sf"/>
</dbReference>
<evidence type="ECO:0000256" key="17">
    <source>
        <dbReference type="SAM" id="MobiDB-lite"/>
    </source>
</evidence>
<evidence type="ECO:0000256" key="9">
    <source>
        <dbReference type="ARBA" id="ARBA00023043"/>
    </source>
</evidence>
<keyword evidence="21" id="KW-1185">Reference proteome</keyword>
<dbReference type="GO" id="GO:0005516">
    <property type="term" value="F:calmodulin binding"/>
    <property type="evidence" value="ECO:0007669"/>
    <property type="project" value="UniProtKB-KW"/>
</dbReference>
<evidence type="ECO:0000259" key="18">
    <source>
        <dbReference type="PROSITE" id="PS51141"/>
    </source>
</evidence>
<dbReference type="PANTHER" id="PTHR23335:SF0">
    <property type="entry name" value="CALMODULIN-BINDING TRANSCRIPTION ACTIVATOR 2-LIKE ISOFORM X1"/>
    <property type="match status" value="1"/>
</dbReference>
<keyword evidence="12" id="KW-0010">Activator</keyword>
<evidence type="ECO:0000256" key="2">
    <source>
        <dbReference type="ARBA" id="ARBA00008267"/>
    </source>
</evidence>
<dbReference type="GO" id="GO:0005634">
    <property type="term" value="C:nucleus"/>
    <property type="evidence" value="ECO:0007669"/>
    <property type="project" value="UniProtKB-SubCell"/>
</dbReference>
<dbReference type="GO" id="GO:0006357">
    <property type="term" value="P:regulation of transcription by RNA polymerase II"/>
    <property type="evidence" value="ECO:0007669"/>
    <property type="project" value="TreeGrafter"/>
</dbReference>
<comment type="similarity">
    <text evidence="2">Belongs to the CAMTA family.</text>
</comment>
<dbReference type="SMART" id="SM00015">
    <property type="entry name" value="IQ"/>
    <property type="match status" value="3"/>
</dbReference>
<organism evidence="20 21">
    <name type="scientific">Cannabis sativa</name>
    <name type="common">Hemp</name>
    <name type="synonym">Marijuana</name>
    <dbReference type="NCBI Taxonomy" id="3483"/>
    <lineage>
        <taxon>Eukaryota</taxon>
        <taxon>Viridiplantae</taxon>
        <taxon>Streptophyta</taxon>
        <taxon>Embryophyta</taxon>
        <taxon>Tracheophyta</taxon>
        <taxon>Spermatophyta</taxon>
        <taxon>Magnoliopsida</taxon>
        <taxon>eudicotyledons</taxon>
        <taxon>Gunneridae</taxon>
        <taxon>Pentapetalae</taxon>
        <taxon>rosids</taxon>
        <taxon>fabids</taxon>
        <taxon>Rosales</taxon>
        <taxon>Cannabaceae</taxon>
        <taxon>Cannabis</taxon>
    </lineage>
</organism>
<dbReference type="Pfam" id="PF03110">
    <property type="entry name" value="SBP"/>
    <property type="match status" value="1"/>
</dbReference>
<keyword evidence="14" id="KW-0539">Nucleus</keyword>
<evidence type="ECO:0000256" key="7">
    <source>
        <dbReference type="ARBA" id="ARBA00023015"/>
    </source>
</evidence>
<keyword evidence="16" id="KW-0862">Zinc</keyword>
<dbReference type="Pfam" id="PF03859">
    <property type="entry name" value="CG-1"/>
    <property type="match status" value="1"/>
</dbReference>
<dbReference type="InterPro" id="IPR005559">
    <property type="entry name" value="CG-1_dom"/>
</dbReference>
<dbReference type="CDD" id="cd00102">
    <property type="entry name" value="IPT"/>
    <property type="match status" value="1"/>
</dbReference>
<dbReference type="PROSITE" id="PS51141">
    <property type="entry name" value="ZF_SBP"/>
    <property type="match status" value="1"/>
</dbReference>
<dbReference type="CDD" id="cd23767">
    <property type="entry name" value="IQCD"/>
    <property type="match status" value="1"/>
</dbReference>
<dbReference type="SUPFAM" id="SSF52540">
    <property type="entry name" value="P-loop containing nucleoside triphosphate hydrolases"/>
    <property type="match status" value="1"/>
</dbReference>
<gene>
    <name evidence="20" type="ORF">G4B88_025570</name>
</gene>
<dbReference type="SMART" id="SM00248">
    <property type="entry name" value="ANK"/>
    <property type="match status" value="5"/>
</dbReference>
<dbReference type="InterPro" id="IPR014756">
    <property type="entry name" value="Ig_E-set"/>
</dbReference>
<evidence type="ECO:0000256" key="4">
    <source>
        <dbReference type="ARBA" id="ARBA00022737"/>
    </source>
</evidence>
<dbReference type="Gene3D" id="1.20.5.190">
    <property type="match status" value="1"/>
</dbReference>
<keyword evidence="11" id="KW-0238">DNA-binding</keyword>
<dbReference type="FunFam" id="1.20.5.190:FF:000003">
    <property type="entry name" value="Calmodulin-binding transcription activator 2"/>
    <property type="match status" value="1"/>
</dbReference>
<keyword evidence="13" id="KW-0804">Transcription</keyword>
<dbReference type="InterPro" id="IPR013783">
    <property type="entry name" value="Ig-like_fold"/>
</dbReference>
<keyword evidence="6" id="KW-0112">Calmodulin-binding</keyword>
<sequence length="1945" mass="219063">MEAKIGGKGSLDWDLNDWRWDGDLFNATPSLNSFPSSAQLSKNKRALLVHEEESNVSLKLKLSISEESEVKKLKTVETSSSKSVMCKVEDCSVDLTTAKDYNRRHKVCDMHSKATKALVSNTMQRFCQQCSRFHLLQEFDQGKRSCRRRLAGHNNRRRRRKTHPDSTLHDEKNTNYLLLTNSSDQTRDQDVLSCLLKNLANISSSVDGRRYMSTVLQNSQGLINAGTSVMASQKPMGIISDTLFGSASKVNDEPIILGTPLKSVSDMTLKKVCGVDSNDGNMQTFSAKSIKLNNIDLNIVYDDSHLPLTSDTVSLNNPLSSYPRQNSNSSSSGEAQVLNFHEDLLFNVPLSSFLLSSEVSSFYFQSRTNRIVFKLFGKEPEDLPFLLRAQILNWLSHFPTDIESYIRPGCVILTIYLHLEQMTWEELQCDLGSCLKRLLAASNDPFWRTGWVYSRVQNHVAFMHNGQLVLDTFLPQKSYKNCRISSIKPVAVALSERAQFEVKGFNLFHPSMRLMCALDGKYLVQEFCNELVDNTTSTTAEHDEIQRLKFSCSIPTVTGRGFIEVEDYGFSSSFFPFIVAEKEVCTEICMLQGAIEVEETAGDAVKAKNQALDFVHEMGWLLHRSHAKLRLGPMDPNSDLFPFRRFKKLMEFSMDHDWCCVVKKLLCILFEGIVDAGEHPSIEVAILDMSLLHRAVQRNSQPMVDNLLKFVIPQKILDKSQVLLFKADHVGAMGLTPLHVAANQGGCDGVLDALTDDPGKVGIEVWKNAKDEKGLTPNDYACLRGHYSYIQLVKRKMSNIPSSSSSTTTSASSESEHVAVDILDDDNSNNNNNTNKQQKQRWKGGNMEIEKYEMKEYCRRWHWHKQRQMQHKRRNSLVYKPAMMCLVGIAAVCVCVALLFKSSPEVLYVFKPFRWERLNKLNIKINKSLNLRGATWNQVKWFLHAASANLIFSLDSLSPKIIGFYDPTAPPSFIMAELKRFIPNQQLDLEQILQEAQHRWLRPTEICEILRNYLKFQLTPDPPVRPPAGSLFLFDRKALRYFRKDGHRWRKKKDGKTVKEAHEKLKAGSVDVLHCYYAHGEDNESFQRRSYWMLDGQLEHIVLVHYREIKEGYKSGISRMLPTPRPPFESFLNSFGQENSPAPTIQNSFASNSNRADWNGPTSSLEDVDSGDNSGASLTQTAFGSISHNTSLLSDGVAGIGESSRNPTDSWYPGSKLFHSAGSSLWAHRSTKHEEESMLDQKCDVAVPGGADFIIHKLTDARLDIGGKIHDIVSYSDRLITSTSIQEAPSGPKREIQVSQEHGFNSTRAPFQFYSDPQMVATFTDEVEKKSEDKDGTANNNESVELKKLDSFGRWMDKEIGVDCDDSLMASDSGNYWNAIDAENEDKEVSSLSHHMQLEIDSLGPSLSQEQLFSICDISPDWTYTGVETKVLIAGRFLGSKKHSSETKWGCMFGEIEVPAEVVIDNVIRCRTPLHAPGRVPFYVTCSNRLACSEVREFEYREKPQVIADNRAPDDELRLQIRLGKLLNIGPERKSLNCSLDCDKCKIIDNVPSTRIKTSHLTSSDILIQNLLKDRLYQWLVFKIHEEGKGPNVFDDEGLGVIHLAAALGYQWAIGPIIAAGVSPNFRDARGRTALHWASCFGREETVVALVRLGGAPGAVDDPTPSFPGGQKAADLASINGHKGIAGYLAEADLTSHLSSLNINQNVADICDVVVSAEGSIDNDSKGFSSELDADNHFLKGSLAAFRKSAHTAALIQAAFRNHLFRHKQLTKSGDNVSNDSVDLFVLDSLNKVQKSSHFEDYLHSAAKKIQKKYRGWKGRKEFLDIRSRIVKIQAHVRGHQVRKQYKKVVWSVSILEKLILRWRRKGSGLRGFRVKKSTEDASRDTKRSDDYEYLVIGRKQKCAAVDKALARVKSMVRHPEAREQYMRLVTNFEKFEIGEDENSA</sequence>
<evidence type="ECO:0000256" key="11">
    <source>
        <dbReference type="ARBA" id="ARBA00023125"/>
    </source>
</evidence>
<feature type="region of interest" description="Disordered" evidence="17">
    <location>
        <begin position="822"/>
        <end position="844"/>
    </location>
</feature>
<feature type="domain" description="CG-1" evidence="19">
    <location>
        <begin position="989"/>
        <end position="1115"/>
    </location>
</feature>
<evidence type="ECO:0000256" key="1">
    <source>
        <dbReference type="ARBA" id="ARBA00004123"/>
    </source>
</evidence>
<dbReference type="InterPro" id="IPR036770">
    <property type="entry name" value="Ankyrin_rpt-contain_sf"/>
</dbReference>
<dbReference type="Pfam" id="PF26102">
    <property type="entry name" value="Ig_SPL7"/>
    <property type="match status" value="1"/>
</dbReference>
<reference evidence="20 21" key="1">
    <citation type="journal article" date="2020" name="bioRxiv">
        <title>Sequence and annotation of 42 cannabis genomes reveals extensive copy number variation in cannabinoid synthesis and pathogen resistance genes.</title>
        <authorList>
            <person name="Mckernan K.J."/>
            <person name="Helbert Y."/>
            <person name="Kane L.T."/>
            <person name="Ebling H."/>
            <person name="Zhang L."/>
            <person name="Liu B."/>
            <person name="Eaton Z."/>
            <person name="Mclaughlin S."/>
            <person name="Kingan S."/>
            <person name="Baybayan P."/>
            <person name="Concepcion G."/>
            <person name="Jordan M."/>
            <person name="Riva A."/>
            <person name="Barbazuk W."/>
            <person name="Harkins T."/>
        </authorList>
    </citation>
    <scope>NUCLEOTIDE SEQUENCE [LARGE SCALE GENOMIC DNA]</scope>
    <source>
        <strain evidence="21">cv. Jamaican Lion 4</strain>
        <tissue evidence="20">Leaf</tissue>
    </source>
</reference>
<keyword evidence="5" id="KW-0106">Calcium</keyword>
<evidence type="ECO:0000256" key="12">
    <source>
        <dbReference type="ARBA" id="ARBA00023159"/>
    </source>
</evidence>
<dbReference type="InterPro" id="IPR002110">
    <property type="entry name" value="Ankyrin_rpt"/>
</dbReference>
<keyword evidence="8" id="KW-0346">Stress response</keyword>
<keyword evidence="10" id="KW-0175">Coiled coil</keyword>
<feature type="region of interest" description="Disordered" evidence="17">
    <location>
        <begin position="149"/>
        <end position="169"/>
    </location>
</feature>
<evidence type="ECO:0000256" key="13">
    <source>
        <dbReference type="ARBA" id="ARBA00023163"/>
    </source>
</evidence>
<dbReference type="GO" id="GO:0009409">
    <property type="term" value="P:response to cold"/>
    <property type="evidence" value="ECO:0007669"/>
    <property type="project" value="UniProtKB-ARBA"/>
</dbReference>
<keyword evidence="16" id="KW-0479">Metal-binding</keyword>
<comment type="subcellular location">
    <subcellularLocation>
        <location evidence="1">Nucleus</location>
    </subcellularLocation>
</comment>
<evidence type="ECO:0000256" key="14">
    <source>
        <dbReference type="ARBA" id="ARBA00023242"/>
    </source>
</evidence>
<accession>A0A7J6F2D4</accession>
<evidence type="ECO:0000256" key="6">
    <source>
        <dbReference type="ARBA" id="ARBA00022860"/>
    </source>
</evidence>
<dbReference type="Gene3D" id="4.10.1100.10">
    <property type="entry name" value="Transcription factor, SBP-box domain"/>
    <property type="match status" value="1"/>
</dbReference>
<dbReference type="GO" id="GO:0003712">
    <property type="term" value="F:transcription coregulator activity"/>
    <property type="evidence" value="ECO:0007669"/>
    <property type="project" value="TreeGrafter"/>
</dbReference>
<keyword evidence="7" id="KW-0805">Transcription regulation</keyword>
<dbReference type="SUPFAM" id="SSF81296">
    <property type="entry name" value="E set domains"/>
    <property type="match status" value="1"/>
</dbReference>
<evidence type="ECO:0000256" key="3">
    <source>
        <dbReference type="ARBA" id="ARBA00022553"/>
    </source>
</evidence>
<dbReference type="PANTHER" id="PTHR23335">
    <property type="entry name" value="CALMODULIN-BINDING TRANSCRIPTION ACTIVATOR CAMTA"/>
    <property type="match status" value="1"/>
</dbReference>
<evidence type="ECO:0000313" key="20">
    <source>
        <dbReference type="EMBL" id="KAF4364851.1"/>
    </source>
</evidence>
<evidence type="ECO:0000256" key="10">
    <source>
        <dbReference type="ARBA" id="ARBA00023054"/>
    </source>
</evidence>
<dbReference type="InterPro" id="IPR002909">
    <property type="entry name" value="IPT_dom"/>
</dbReference>
<dbReference type="GO" id="GO:0003690">
    <property type="term" value="F:double-stranded DNA binding"/>
    <property type="evidence" value="ECO:0007669"/>
    <property type="project" value="TreeGrafter"/>
</dbReference>
<protein>
    <submittedName>
        <fullName evidence="20">Uncharacterized protein</fullName>
    </submittedName>
</protein>
<evidence type="ECO:0000256" key="16">
    <source>
        <dbReference type="PROSITE-ProRule" id="PRU00470"/>
    </source>
</evidence>
<dbReference type="Gene3D" id="2.60.40.10">
    <property type="entry name" value="Immunoglobulins"/>
    <property type="match status" value="1"/>
</dbReference>
<proteinExistence type="inferred from homology"/>
<keyword evidence="16" id="KW-0863">Zinc-finger</keyword>
<name>A0A7J6F2D4_CANSA</name>
<dbReference type="EMBL" id="JAATIQ010000279">
    <property type="protein sequence ID" value="KAF4364851.1"/>
    <property type="molecule type" value="Genomic_DNA"/>
</dbReference>
<evidence type="ECO:0000256" key="8">
    <source>
        <dbReference type="ARBA" id="ARBA00023016"/>
    </source>
</evidence>